<dbReference type="EMBL" id="CP044108">
    <property type="protein sequence ID" value="QEU12038.1"/>
    <property type="molecule type" value="Genomic_DNA"/>
</dbReference>
<evidence type="ECO:0000313" key="9">
    <source>
        <dbReference type="Proteomes" id="UP000323865"/>
    </source>
</evidence>
<feature type="transmembrane region" description="Helical" evidence="6">
    <location>
        <begin position="301"/>
        <end position="322"/>
    </location>
</feature>
<dbReference type="CDD" id="cd07731">
    <property type="entry name" value="ComA-like_MBL-fold"/>
    <property type="match status" value="1"/>
</dbReference>
<dbReference type="InterPro" id="IPR001279">
    <property type="entry name" value="Metallo-B-lactamas"/>
</dbReference>
<accession>A0ABX6A5G5</accession>
<feature type="transmembrane region" description="Helical" evidence="6">
    <location>
        <begin position="434"/>
        <end position="457"/>
    </location>
</feature>
<organism evidence="8 9">
    <name type="scientific">Dermabacter vaginalis</name>
    <dbReference type="NCBI Taxonomy" id="1630135"/>
    <lineage>
        <taxon>Bacteria</taxon>
        <taxon>Bacillati</taxon>
        <taxon>Actinomycetota</taxon>
        <taxon>Actinomycetes</taxon>
        <taxon>Micrococcales</taxon>
        <taxon>Dermabacteraceae</taxon>
        <taxon>Dermabacter</taxon>
    </lineage>
</organism>
<keyword evidence="2" id="KW-1003">Cell membrane</keyword>
<name>A0ABX6A5G5_9MICO</name>
<dbReference type="InterPro" id="IPR036866">
    <property type="entry name" value="RibonucZ/Hydroxyglut_hydro"/>
</dbReference>
<proteinExistence type="predicted"/>
<dbReference type="InterPro" id="IPR004477">
    <property type="entry name" value="ComEC_N"/>
</dbReference>
<keyword evidence="9" id="KW-1185">Reference proteome</keyword>
<evidence type="ECO:0000256" key="5">
    <source>
        <dbReference type="ARBA" id="ARBA00023136"/>
    </source>
</evidence>
<dbReference type="PANTHER" id="PTHR30619:SF1">
    <property type="entry name" value="RECOMBINATION PROTEIN 2"/>
    <property type="match status" value="1"/>
</dbReference>
<evidence type="ECO:0000313" key="8">
    <source>
        <dbReference type="EMBL" id="QEU12038.1"/>
    </source>
</evidence>
<evidence type="ECO:0000259" key="7">
    <source>
        <dbReference type="SMART" id="SM00849"/>
    </source>
</evidence>
<sequence length="797" mass="83461">MNASPCDALGAGVGGFGEKPVRGLSLIPHAVVVWPATIAGVAFGPVVLLAVILPGLLMLMVRDRRVRAHALLAVALGAAIAGPVGRAHAAELSLDEALSIRNVVTEVQVALGEQPSEPRKTRAWDTARARASARPVTPTISVGAGKQELPGNGRIVLTWSEKTRGENPFSLARGEILTARGYAERDGSTLFLDVTEWERSKVANEKNEGFASRIGRFLEDWRNARKDLVRETSAFLPLNESALVVGMTLGDVTGLDKDTKDAMATSGLTHLVAASGANIALTYAFVTLPLLAFGVRRKARVVAGAVGIVVYVAAVGSEPSLLRAALMAVPLMIGRYWGFRTPAVNALALTVLTWCLLDPSLVGEVGFVLSVGATWAILALSVPLADVLQQVSGGRISRNLALVLAVPTVAQAACTPVLLLLAPETSVWAVPANIAAEIVVAPATVVGFAGILVAHVWPPLAMPFFAVSGAGAHILVLIAQVGSSLPGAHIALPVGATGALTVAGVIVLVGLTLWLRKRREVRLAIAFVAIVLLVVGGSRLVSHDAGDWDVVMCDVGQGDAMLVRAGEHTVLIDTGPDPAKLASCLDRASVESIDLLVVTHPHADHDGGIPALEGQWAPKSAWVCPLDTSTEPKLPRAEVEAVLAPRTETLGALSLEVVWPRSAEEARVVGAGEGGGEESALNDCSISMLVKAPGWSVLTLGDLEPNAQASLVRSGVVEPVEFVKVAHHGSRRQAPELYERSRASLAVIGVGENAFGHPHPRTLTMLERQGAVVKRTDADGMLAFDRTPEGWRVVPLP</sequence>
<evidence type="ECO:0000256" key="1">
    <source>
        <dbReference type="ARBA" id="ARBA00004651"/>
    </source>
</evidence>
<evidence type="ECO:0000256" key="2">
    <source>
        <dbReference type="ARBA" id="ARBA00022475"/>
    </source>
</evidence>
<dbReference type="Pfam" id="PF00753">
    <property type="entry name" value="Lactamase_B"/>
    <property type="match status" value="1"/>
</dbReference>
<gene>
    <name evidence="8" type="ORF">FOB48_06810</name>
</gene>
<dbReference type="SMART" id="SM00849">
    <property type="entry name" value="Lactamase_B"/>
    <property type="match status" value="1"/>
</dbReference>
<keyword evidence="5 6" id="KW-0472">Membrane</keyword>
<dbReference type="Gene3D" id="3.60.15.10">
    <property type="entry name" value="Ribonuclease Z/Hydroxyacylglutathione hydrolase-like"/>
    <property type="match status" value="1"/>
</dbReference>
<keyword evidence="4 6" id="KW-1133">Transmembrane helix</keyword>
<evidence type="ECO:0000256" key="6">
    <source>
        <dbReference type="SAM" id="Phobius"/>
    </source>
</evidence>
<feature type="transmembrane region" description="Helical" evidence="6">
    <location>
        <begin position="367"/>
        <end position="388"/>
    </location>
</feature>
<dbReference type="RefSeq" id="WP_150333312.1">
    <property type="nucleotide sequence ID" value="NZ_CP044108.1"/>
</dbReference>
<protein>
    <submittedName>
        <fullName evidence="8">MBL fold metallo-hydrolase</fullName>
    </submittedName>
</protein>
<dbReference type="Pfam" id="PF03772">
    <property type="entry name" value="Competence"/>
    <property type="match status" value="1"/>
</dbReference>
<dbReference type="SUPFAM" id="SSF56281">
    <property type="entry name" value="Metallo-hydrolase/oxidoreductase"/>
    <property type="match status" value="1"/>
</dbReference>
<keyword evidence="3 6" id="KW-0812">Transmembrane</keyword>
<feature type="domain" description="Metallo-beta-lactamase" evidence="7">
    <location>
        <begin position="557"/>
        <end position="757"/>
    </location>
</feature>
<dbReference type="NCBIfam" id="TIGR00360">
    <property type="entry name" value="ComEC_N-term"/>
    <property type="match status" value="1"/>
</dbReference>
<feature type="transmembrane region" description="Helical" evidence="6">
    <location>
        <begin position="464"/>
        <end position="482"/>
    </location>
</feature>
<dbReference type="Proteomes" id="UP000323865">
    <property type="component" value="Chromosome"/>
</dbReference>
<dbReference type="InterPro" id="IPR052159">
    <property type="entry name" value="Competence_DNA_uptake"/>
</dbReference>
<dbReference type="InterPro" id="IPR035681">
    <property type="entry name" value="ComA-like_MBL"/>
</dbReference>
<feature type="transmembrane region" description="Helical" evidence="6">
    <location>
        <begin position="400"/>
        <end position="422"/>
    </location>
</feature>
<evidence type="ECO:0000256" key="3">
    <source>
        <dbReference type="ARBA" id="ARBA00022692"/>
    </source>
</evidence>
<feature type="transmembrane region" description="Helical" evidence="6">
    <location>
        <begin position="271"/>
        <end position="295"/>
    </location>
</feature>
<feature type="transmembrane region" description="Helical" evidence="6">
    <location>
        <begin position="521"/>
        <end position="541"/>
    </location>
</feature>
<reference evidence="8 9" key="1">
    <citation type="submission" date="2019-09" db="EMBL/GenBank/DDBJ databases">
        <title>FDA dAtabase for Regulatory Grade micrObial Sequences (FDA-ARGOS): Supporting development and validation of Infectious Disease Dx tests.</title>
        <authorList>
            <person name="Sciortino C."/>
            <person name="Tallon L."/>
            <person name="Sadzewicz L."/>
            <person name="Vavikolanu K."/>
            <person name="Mehta A."/>
            <person name="Aluvathingal J."/>
            <person name="Nadendla S."/>
            <person name="Nandy P."/>
            <person name="Geyer C."/>
            <person name="Yan Y."/>
            <person name="Sichtig H."/>
        </authorList>
    </citation>
    <scope>NUCLEOTIDE SEQUENCE [LARGE SCALE GENOMIC DNA]</scope>
    <source>
        <strain evidence="8 9">FDAARGOS_640</strain>
    </source>
</reference>
<feature type="transmembrane region" description="Helical" evidence="6">
    <location>
        <begin position="488"/>
        <end position="514"/>
    </location>
</feature>
<evidence type="ECO:0000256" key="4">
    <source>
        <dbReference type="ARBA" id="ARBA00022989"/>
    </source>
</evidence>
<dbReference type="PANTHER" id="PTHR30619">
    <property type="entry name" value="DNA INTERNALIZATION/COMPETENCE PROTEIN COMEC/REC2"/>
    <property type="match status" value="1"/>
</dbReference>
<comment type="subcellular location">
    <subcellularLocation>
        <location evidence="1">Cell membrane</location>
        <topology evidence="1">Multi-pass membrane protein</topology>
    </subcellularLocation>
</comment>
<feature type="transmembrane region" description="Helical" evidence="6">
    <location>
        <begin position="32"/>
        <end position="59"/>
    </location>
</feature>